<dbReference type="InParanoid" id="A0A3N4M0Y5"/>
<sequence>MPWPEVVVEVFDLALPKGEFDESEYYGPYNALLGYLFPVDERYIVVPQYKRLKKSVDFTTVFVVRHKRKPVFFIEVKPLGYLEHASTRSAADEQMRALYNTLFDDVEINVLYGVSAIGTRLCFYKWTKETREIVPKAIPSSPDFTIDTAPAERWGLDILTAEGEERLRRVIDDVKTMCKELERK</sequence>
<gene>
    <name evidence="1" type="ORF">L211DRAFT_833717</name>
</gene>
<protein>
    <recommendedName>
        <fullName evidence="3">Type I restriction enzyme R protein N-terminal domain-containing protein</fullName>
    </recommendedName>
</protein>
<proteinExistence type="predicted"/>
<dbReference type="EMBL" id="ML121529">
    <property type="protein sequence ID" value="RPB28730.1"/>
    <property type="molecule type" value="Genomic_DNA"/>
</dbReference>
<dbReference type="Proteomes" id="UP000267821">
    <property type="component" value="Unassembled WGS sequence"/>
</dbReference>
<keyword evidence="2" id="KW-1185">Reference proteome</keyword>
<reference evidence="1 2" key="1">
    <citation type="journal article" date="2018" name="Nat. Ecol. Evol.">
        <title>Pezizomycetes genomes reveal the molecular basis of ectomycorrhizal truffle lifestyle.</title>
        <authorList>
            <person name="Murat C."/>
            <person name="Payen T."/>
            <person name="Noel B."/>
            <person name="Kuo A."/>
            <person name="Morin E."/>
            <person name="Chen J."/>
            <person name="Kohler A."/>
            <person name="Krizsan K."/>
            <person name="Balestrini R."/>
            <person name="Da Silva C."/>
            <person name="Montanini B."/>
            <person name="Hainaut M."/>
            <person name="Levati E."/>
            <person name="Barry K.W."/>
            <person name="Belfiori B."/>
            <person name="Cichocki N."/>
            <person name="Clum A."/>
            <person name="Dockter R.B."/>
            <person name="Fauchery L."/>
            <person name="Guy J."/>
            <person name="Iotti M."/>
            <person name="Le Tacon F."/>
            <person name="Lindquist E.A."/>
            <person name="Lipzen A."/>
            <person name="Malagnac F."/>
            <person name="Mello A."/>
            <person name="Molinier V."/>
            <person name="Miyauchi S."/>
            <person name="Poulain J."/>
            <person name="Riccioni C."/>
            <person name="Rubini A."/>
            <person name="Sitrit Y."/>
            <person name="Splivallo R."/>
            <person name="Traeger S."/>
            <person name="Wang M."/>
            <person name="Zifcakova L."/>
            <person name="Wipf D."/>
            <person name="Zambonelli A."/>
            <person name="Paolocci F."/>
            <person name="Nowrousian M."/>
            <person name="Ottonello S."/>
            <person name="Baldrian P."/>
            <person name="Spatafora J.W."/>
            <person name="Henrissat B."/>
            <person name="Nagy L.G."/>
            <person name="Aury J.M."/>
            <person name="Wincker P."/>
            <person name="Grigoriev I.V."/>
            <person name="Bonfante P."/>
            <person name="Martin F.M."/>
        </authorList>
    </citation>
    <scope>NUCLEOTIDE SEQUENCE [LARGE SCALE GENOMIC DNA]</scope>
    <source>
        <strain evidence="1 2">ATCC MYA-4762</strain>
    </source>
</reference>
<accession>A0A3N4M0Y5</accession>
<evidence type="ECO:0000313" key="1">
    <source>
        <dbReference type="EMBL" id="RPB28730.1"/>
    </source>
</evidence>
<dbReference type="OrthoDB" id="5362978at2759"/>
<evidence type="ECO:0008006" key="3">
    <source>
        <dbReference type="Google" id="ProtNLM"/>
    </source>
</evidence>
<name>A0A3N4M0Y5_9PEZI</name>
<evidence type="ECO:0000313" key="2">
    <source>
        <dbReference type="Proteomes" id="UP000267821"/>
    </source>
</evidence>
<dbReference type="AlphaFoldDB" id="A0A3N4M0Y5"/>
<organism evidence="1 2">
    <name type="scientific">Terfezia boudieri ATCC MYA-4762</name>
    <dbReference type="NCBI Taxonomy" id="1051890"/>
    <lineage>
        <taxon>Eukaryota</taxon>
        <taxon>Fungi</taxon>
        <taxon>Dikarya</taxon>
        <taxon>Ascomycota</taxon>
        <taxon>Pezizomycotina</taxon>
        <taxon>Pezizomycetes</taxon>
        <taxon>Pezizales</taxon>
        <taxon>Pezizaceae</taxon>
        <taxon>Terfezia</taxon>
    </lineage>
</organism>